<keyword evidence="4" id="KW-1185">Reference proteome</keyword>
<dbReference type="PANTHER" id="PTHR21163:SF0">
    <property type="entry name" value="GH08205P-RELATED"/>
    <property type="match status" value="1"/>
</dbReference>
<dbReference type="Pfam" id="PF06757">
    <property type="entry name" value="Ins_allergen_rp"/>
    <property type="match status" value="2"/>
</dbReference>
<dbReference type="VEuPathDB" id="VectorBase:SCAU008099"/>
<evidence type="ECO:0000256" key="2">
    <source>
        <dbReference type="SAM" id="SignalP"/>
    </source>
</evidence>
<reference evidence="3" key="1">
    <citation type="submission" date="2020-05" db="UniProtKB">
        <authorList>
            <consortium name="EnsemblMetazoa"/>
        </authorList>
    </citation>
    <scope>IDENTIFICATION</scope>
    <source>
        <strain evidence="3">USDA</strain>
    </source>
</reference>
<name>A0A1I8PHI7_STOCA</name>
<dbReference type="AlphaFoldDB" id="A0A1I8PHI7"/>
<gene>
    <name evidence="3" type="primary">106089874</name>
</gene>
<evidence type="ECO:0000313" key="4">
    <source>
        <dbReference type="Proteomes" id="UP000095300"/>
    </source>
</evidence>
<dbReference type="Proteomes" id="UP000095300">
    <property type="component" value="Unassembled WGS sequence"/>
</dbReference>
<dbReference type="OrthoDB" id="7882129at2759"/>
<dbReference type="InterPro" id="IPR010629">
    <property type="entry name" value="Ins_allergen"/>
</dbReference>
<protein>
    <recommendedName>
        <fullName evidence="5">DUF4476 domain-containing protein</fullName>
    </recommendedName>
</protein>
<proteinExistence type="predicted"/>
<feature type="compositionally biased region" description="Basic and acidic residues" evidence="1">
    <location>
        <begin position="182"/>
        <end position="191"/>
    </location>
</feature>
<evidence type="ECO:0000256" key="1">
    <source>
        <dbReference type="SAM" id="MobiDB-lite"/>
    </source>
</evidence>
<dbReference type="KEGG" id="scac:106089874"/>
<evidence type="ECO:0008006" key="5">
    <source>
        <dbReference type="Google" id="ProtNLM"/>
    </source>
</evidence>
<feature type="signal peptide" evidence="2">
    <location>
        <begin position="1"/>
        <end position="19"/>
    </location>
</feature>
<keyword evidence="2" id="KW-0732">Signal</keyword>
<evidence type="ECO:0000313" key="3">
    <source>
        <dbReference type="EnsemblMetazoa" id="SCAU008099-PA"/>
    </source>
</evidence>
<feature type="region of interest" description="Disordered" evidence="1">
    <location>
        <begin position="182"/>
        <end position="202"/>
    </location>
</feature>
<organism evidence="3 4">
    <name type="scientific">Stomoxys calcitrans</name>
    <name type="common">Stable fly</name>
    <name type="synonym">Conops calcitrans</name>
    <dbReference type="NCBI Taxonomy" id="35570"/>
    <lineage>
        <taxon>Eukaryota</taxon>
        <taxon>Metazoa</taxon>
        <taxon>Ecdysozoa</taxon>
        <taxon>Arthropoda</taxon>
        <taxon>Hexapoda</taxon>
        <taxon>Insecta</taxon>
        <taxon>Pterygota</taxon>
        <taxon>Neoptera</taxon>
        <taxon>Endopterygota</taxon>
        <taxon>Diptera</taxon>
        <taxon>Brachycera</taxon>
        <taxon>Muscomorpha</taxon>
        <taxon>Muscoidea</taxon>
        <taxon>Muscidae</taxon>
        <taxon>Stomoxys</taxon>
    </lineage>
</organism>
<dbReference type="EnsemblMetazoa" id="SCAU008099-RA">
    <property type="protein sequence ID" value="SCAU008099-PA"/>
    <property type="gene ID" value="SCAU008099"/>
</dbReference>
<accession>A0A1I8PHI7</accession>
<dbReference type="PANTHER" id="PTHR21163">
    <property type="entry name" value="PROTEIN G12"/>
    <property type="match status" value="1"/>
</dbReference>
<feature type="chain" id="PRO_5009326633" description="DUF4476 domain-containing protein" evidence="2">
    <location>
        <begin position="20"/>
        <end position="328"/>
    </location>
</feature>
<sequence>MRFLVKTLQLMLFVVTVYSYSPMTESPALSNASGQSASASISPEIVNELIDFQNLIPTSVVDAIVVKHYVIDGNFRTALQYLRSNAFTQFQKQLLDVPEIIGLLDFLHMVVNATTIQGAASSPSPAFNDNGMHKIPTNSVATATATGDAGLGTNHLEVASNSVLAYQGPQFHGLEYSDDDVRRHGHASEKHQHQHPQQQHQDQPLVDIVLLDTKLTSTNDHSSNFIITGDGHSPQHRPLGSFTTFVAEIIGELPQPAYQHMITAKCKKNAKFADFYKALRSAEFKPRVDEAMKTPNIQKIIKTLSSHKIDVKSLEPIAFKVISWGPNV</sequence>